<evidence type="ECO:0000313" key="2">
    <source>
        <dbReference type="Proteomes" id="UP001066276"/>
    </source>
</evidence>
<keyword evidence="2" id="KW-1185">Reference proteome</keyword>
<proteinExistence type="predicted"/>
<evidence type="ECO:0000313" key="1">
    <source>
        <dbReference type="EMBL" id="KAJ1093886.1"/>
    </source>
</evidence>
<accession>A0AAV7LQP7</accession>
<name>A0AAV7LQP7_PLEWA</name>
<sequence length="109" mass="12769">MTCAWQQENEAAFDSIREEILENTTMQYFNTKAECELTIDVCLHFTGQAAVTEPRAHKNFHETPVCLERKPGGRQALRATHPNDRRPWRAICRRSHLEFYLPGPLRRCR</sequence>
<reference evidence="1" key="1">
    <citation type="journal article" date="2022" name="bioRxiv">
        <title>Sequencing and chromosome-scale assembly of the giantPleurodeles waltlgenome.</title>
        <authorList>
            <person name="Brown T."/>
            <person name="Elewa A."/>
            <person name="Iarovenko S."/>
            <person name="Subramanian E."/>
            <person name="Araus A.J."/>
            <person name="Petzold A."/>
            <person name="Susuki M."/>
            <person name="Suzuki K.-i.T."/>
            <person name="Hayashi T."/>
            <person name="Toyoda A."/>
            <person name="Oliveira C."/>
            <person name="Osipova E."/>
            <person name="Leigh N.D."/>
            <person name="Simon A."/>
            <person name="Yun M.H."/>
        </authorList>
    </citation>
    <scope>NUCLEOTIDE SEQUENCE</scope>
    <source>
        <strain evidence="1">20211129_DDA</strain>
        <tissue evidence="1">Liver</tissue>
    </source>
</reference>
<organism evidence="1 2">
    <name type="scientific">Pleurodeles waltl</name>
    <name type="common">Iberian ribbed newt</name>
    <dbReference type="NCBI Taxonomy" id="8319"/>
    <lineage>
        <taxon>Eukaryota</taxon>
        <taxon>Metazoa</taxon>
        <taxon>Chordata</taxon>
        <taxon>Craniata</taxon>
        <taxon>Vertebrata</taxon>
        <taxon>Euteleostomi</taxon>
        <taxon>Amphibia</taxon>
        <taxon>Batrachia</taxon>
        <taxon>Caudata</taxon>
        <taxon>Salamandroidea</taxon>
        <taxon>Salamandridae</taxon>
        <taxon>Pleurodelinae</taxon>
        <taxon>Pleurodeles</taxon>
    </lineage>
</organism>
<dbReference type="Proteomes" id="UP001066276">
    <property type="component" value="Chromosome 11"/>
</dbReference>
<gene>
    <name evidence="1" type="ORF">NDU88_006975</name>
</gene>
<comment type="caution">
    <text evidence="1">The sequence shown here is derived from an EMBL/GenBank/DDBJ whole genome shotgun (WGS) entry which is preliminary data.</text>
</comment>
<dbReference type="EMBL" id="JANPWB010000015">
    <property type="protein sequence ID" value="KAJ1093886.1"/>
    <property type="molecule type" value="Genomic_DNA"/>
</dbReference>
<dbReference type="AlphaFoldDB" id="A0AAV7LQP7"/>
<protein>
    <submittedName>
        <fullName evidence="1">Uncharacterized protein</fullName>
    </submittedName>
</protein>